<dbReference type="CDD" id="cd02966">
    <property type="entry name" value="TlpA_like_family"/>
    <property type="match status" value="1"/>
</dbReference>
<dbReference type="PROSITE" id="PS51352">
    <property type="entry name" value="THIOREDOXIN_2"/>
    <property type="match status" value="1"/>
</dbReference>
<feature type="domain" description="Thioredoxin" evidence="5">
    <location>
        <begin position="248"/>
        <end position="379"/>
    </location>
</feature>
<dbReference type="PANTHER" id="PTHR42852">
    <property type="entry name" value="THIOL:DISULFIDE INTERCHANGE PROTEIN DSBE"/>
    <property type="match status" value="1"/>
</dbReference>
<keyword evidence="2" id="KW-0201">Cytochrome c-type biogenesis</keyword>
<sequence>MRQYLIRIKIITILIFLTCITNNINAKQICYIKGRIIKRYDNKFIYLFGIDYSSLNKRIIDSTRIHNGKFSFTEKLHTPGLLTTLYIRDGHSKIPPTSIQLMLNPGKINIKITDSVWYEWENPNAVKIKNAHINEQWKKWENIIPFTETKSYLSYKIDSLKKAFPDSNFAYMYHVKDSLAGEEIRKQKQYILNHPNEYFSLYAVSYFMGDWKHDSTGLYLMYESLSPNLKRLPEGLKLKEKFYKITKLINGAFAPDFAIPDTSGKIVKLSEFKGHYVLLDFWASWCIPCISQIPELKNFAEKNKNKGLKIVSISLDNNRIAWLKGIKKFGLTWINVSDIKEWKSKIVDDYYINSIPHAILIDKNGKILEMNVDFSKNYF</sequence>
<dbReference type="GO" id="GO:0030313">
    <property type="term" value="C:cell envelope"/>
    <property type="evidence" value="ECO:0007669"/>
    <property type="project" value="UniProtKB-SubCell"/>
</dbReference>
<dbReference type="KEGG" id="arac:E0W69_019855"/>
<evidence type="ECO:0000256" key="2">
    <source>
        <dbReference type="ARBA" id="ARBA00022748"/>
    </source>
</evidence>
<evidence type="ECO:0000313" key="7">
    <source>
        <dbReference type="Proteomes" id="UP000292424"/>
    </source>
</evidence>
<evidence type="ECO:0000313" key="6">
    <source>
        <dbReference type="EMBL" id="QES90803.1"/>
    </source>
</evidence>
<dbReference type="Proteomes" id="UP000292424">
    <property type="component" value="Chromosome"/>
</dbReference>
<dbReference type="EMBL" id="CP044016">
    <property type="protein sequence ID" value="QES90803.1"/>
    <property type="molecule type" value="Genomic_DNA"/>
</dbReference>
<evidence type="ECO:0000256" key="3">
    <source>
        <dbReference type="ARBA" id="ARBA00023157"/>
    </source>
</evidence>
<evidence type="ECO:0000256" key="4">
    <source>
        <dbReference type="ARBA" id="ARBA00023284"/>
    </source>
</evidence>
<dbReference type="InterPro" id="IPR013766">
    <property type="entry name" value="Thioredoxin_domain"/>
</dbReference>
<dbReference type="InterPro" id="IPR013740">
    <property type="entry name" value="Redoxin"/>
</dbReference>
<dbReference type="Pfam" id="PF08534">
    <property type="entry name" value="Redoxin"/>
    <property type="match status" value="1"/>
</dbReference>
<dbReference type="SUPFAM" id="SSF52833">
    <property type="entry name" value="Thioredoxin-like"/>
    <property type="match status" value="1"/>
</dbReference>
<dbReference type="OrthoDB" id="714321at2"/>
<dbReference type="PANTHER" id="PTHR42852:SF6">
    <property type="entry name" value="THIOL:DISULFIDE INTERCHANGE PROTEIN DSBE"/>
    <property type="match status" value="1"/>
</dbReference>
<keyword evidence="7" id="KW-1185">Reference proteome</keyword>
<evidence type="ECO:0000256" key="1">
    <source>
        <dbReference type="ARBA" id="ARBA00004196"/>
    </source>
</evidence>
<protein>
    <submittedName>
        <fullName evidence="6">AhpC/TSA family protein</fullName>
    </submittedName>
</protein>
<reference evidence="6 7" key="1">
    <citation type="submission" date="2019-09" db="EMBL/GenBank/DDBJ databases">
        <title>Complete genome sequence of Arachidicoccus sp. B3-10 isolated from apple orchard soil.</title>
        <authorList>
            <person name="Kim H.S."/>
            <person name="Han K.-I."/>
            <person name="Suh M.K."/>
            <person name="Lee K.C."/>
            <person name="Eom M.K."/>
            <person name="Kim J.-S."/>
            <person name="Kang S.W."/>
            <person name="Sin Y."/>
            <person name="Lee J.-S."/>
        </authorList>
    </citation>
    <scope>NUCLEOTIDE SEQUENCE [LARGE SCALE GENOMIC DNA]</scope>
    <source>
        <strain evidence="6 7">B3-10</strain>
    </source>
</reference>
<keyword evidence="4" id="KW-0676">Redox-active center</keyword>
<proteinExistence type="predicted"/>
<dbReference type="AlphaFoldDB" id="A0A5P2GC63"/>
<organism evidence="6 7">
    <name type="scientific">Rhizosphaericola mali</name>
    <dbReference type="NCBI Taxonomy" id="2545455"/>
    <lineage>
        <taxon>Bacteria</taxon>
        <taxon>Pseudomonadati</taxon>
        <taxon>Bacteroidota</taxon>
        <taxon>Chitinophagia</taxon>
        <taxon>Chitinophagales</taxon>
        <taxon>Chitinophagaceae</taxon>
        <taxon>Rhizosphaericola</taxon>
    </lineage>
</organism>
<dbReference type="Gene3D" id="3.40.30.10">
    <property type="entry name" value="Glutaredoxin"/>
    <property type="match status" value="1"/>
</dbReference>
<dbReference type="InterPro" id="IPR025380">
    <property type="entry name" value="DUF4369"/>
</dbReference>
<comment type="subcellular location">
    <subcellularLocation>
        <location evidence="1">Cell envelope</location>
    </subcellularLocation>
</comment>
<name>A0A5P2GC63_9BACT</name>
<dbReference type="Pfam" id="PF14289">
    <property type="entry name" value="DUF4369"/>
    <property type="match status" value="1"/>
</dbReference>
<keyword evidence="3" id="KW-1015">Disulfide bond</keyword>
<accession>A0A5P2GC63</accession>
<dbReference type="GO" id="GO:0017004">
    <property type="term" value="P:cytochrome complex assembly"/>
    <property type="evidence" value="ECO:0007669"/>
    <property type="project" value="UniProtKB-KW"/>
</dbReference>
<dbReference type="InterPro" id="IPR050553">
    <property type="entry name" value="Thioredoxin_ResA/DsbE_sf"/>
</dbReference>
<gene>
    <name evidence="6" type="ORF">E0W69_019855</name>
</gene>
<evidence type="ECO:0000259" key="5">
    <source>
        <dbReference type="PROSITE" id="PS51352"/>
    </source>
</evidence>
<dbReference type="RefSeq" id="WP_131331786.1">
    <property type="nucleotide sequence ID" value="NZ_CP044016.1"/>
</dbReference>
<dbReference type="InterPro" id="IPR036249">
    <property type="entry name" value="Thioredoxin-like_sf"/>
</dbReference>